<dbReference type="PROSITE" id="PS50262">
    <property type="entry name" value="G_PROTEIN_RECEP_F1_2"/>
    <property type="match status" value="1"/>
</dbReference>
<keyword evidence="3 8" id="KW-0812">Transmembrane</keyword>
<keyword evidence="4 9" id="KW-0552">Olfaction</keyword>
<evidence type="ECO:0000259" key="10">
    <source>
        <dbReference type="PROSITE" id="PS50262"/>
    </source>
</evidence>
<evidence type="ECO:0000313" key="12">
    <source>
        <dbReference type="RefSeq" id="XP_015279111.1"/>
    </source>
</evidence>
<dbReference type="Gene3D" id="1.20.1070.10">
    <property type="entry name" value="Rhodopsin 7-helix transmembrane proteins"/>
    <property type="match status" value="1"/>
</dbReference>
<keyword evidence="5 9" id="KW-1133">Transmembrane helix</keyword>
<dbReference type="InterPro" id="IPR017452">
    <property type="entry name" value="GPCR_Rhodpsn_7TM"/>
</dbReference>
<feature type="transmembrane region" description="Helical" evidence="9">
    <location>
        <begin position="204"/>
        <end position="229"/>
    </location>
</feature>
<feature type="transmembrane region" description="Helical" evidence="9">
    <location>
        <begin position="276"/>
        <end position="298"/>
    </location>
</feature>
<accession>A0ABM1KZH4</accession>
<dbReference type="InterPro" id="IPR000276">
    <property type="entry name" value="GPCR_Rhodpsn"/>
</dbReference>
<feature type="transmembrane region" description="Helical" evidence="9">
    <location>
        <begin position="241"/>
        <end position="264"/>
    </location>
</feature>
<reference evidence="12" key="1">
    <citation type="submission" date="2025-08" db="UniProtKB">
        <authorList>
            <consortium name="RefSeq"/>
        </authorList>
    </citation>
    <scope>IDENTIFICATION</scope>
</reference>
<keyword evidence="8" id="KW-0297">G-protein coupled receptor</keyword>
<feature type="transmembrane region" description="Helical" evidence="9">
    <location>
        <begin position="102"/>
        <end position="124"/>
    </location>
</feature>
<dbReference type="GeneID" id="107120860"/>
<dbReference type="SUPFAM" id="SSF81321">
    <property type="entry name" value="Family A G protein-coupled receptor-like"/>
    <property type="match status" value="1"/>
</dbReference>
<evidence type="ECO:0000256" key="8">
    <source>
        <dbReference type="RuleBase" id="RU000688"/>
    </source>
</evidence>
<organism evidence="11 12">
    <name type="scientific">Gekko japonicus</name>
    <name type="common">Schlegel's Japanese gecko</name>
    <dbReference type="NCBI Taxonomy" id="146911"/>
    <lineage>
        <taxon>Eukaryota</taxon>
        <taxon>Metazoa</taxon>
        <taxon>Chordata</taxon>
        <taxon>Craniata</taxon>
        <taxon>Vertebrata</taxon>
        <taxon>Euteleostomi</taxon>
        <taxon>Lepidosauria</taxon>
        <taxon>Squamata</taxon>
        <taxon>Bifurcata</taxon>
        <taxon>Gekkota</taxon>
        <taxon>Gekkonidae</taxon>
        <taxon>Gekkoninae</taxon>
        <taxon>Gekko</taxon>
    </lineage>
</organism>
<feature type="domain" description="G-protein coupled receptors family 1 profile" evidence="10">
    <location>
        <begin position="45"/>
        <end position="296"/>
    </location>
</feature>
<keyword evidence="6 9" id="KW-0472">Membrane</keyword>
<dbReference type="Proteomes" id="UP000694871">
    <property type="component" value="Unplaced"/>
</dbReference>
<dbReference type="PANTHER" id="PTHR26450:SF156">
    <property type="entry name" value="OLFACTORY RECEPTOR 52R1"/>
    <property type="match status" value="1"/>
</dbReference>
<feature type="transmembrane region" description="Helical" evidence="9">
    <location>
        <begin position="144"/>
        <end position="167"/>
    </location>
</feature>
<protein>
    <recommendedName>
        <fullName evidence="9">Olfactory receptor</fullName>
    </recommendedName>
</protein>
<gene>
    <name evidence="12" type="primary">LOC107120860</name>
</gene>
<keyword evidence="9" id="KW-1003">Cell membrane</keyword>
<dbReference type="Pfam" id="PF13853">
    <property type="entry name" value="7tm_4"/>
    <property type="match status" value="1"/>
</dbReference>
<evidence type="ECO:0000256" key="2">
    <source>
        <dbReference type="ARBA" id="ARBA00022606"/>
    </source>
</evidence>
<dbReference type="PRINTS" id="PR00237">
    <property type="entry name" value="GPCRRHODOPSN"/>
</dbReference>
<evidence type="ECO:0000256" key="6">
    <source>
        <dbReference type="ARBA" id="ARBA00023136"/>
    </source>
</evidence>
<name>A0ABM1KZH4_GEKJA</name>
<feature type="transmembrane region" description="Helical" evidence="9">
    <location>
        <begin position="64"/>
        <end position="82"/>
    </location>
</feature>
<keyword evidence="11" id="KW-1185">Reference proteome</keyword>
<evidence type="ECO:0000313" key="11">
    <source>
        <dbReference type="Proteomes" id="UP000694871"/>
    </source>
</evidence>
<dbReference type="RefSeq" id="XP_015279111.1">
    <property type="nucleotide sequence ID" value="XM_015423625.1"/>
</dbReference>
<dbReference type="InterPro" id="IPR050402">
    <property type="entry name" value="OR51/52/56-like"/>
</dbReference>
<evidence type="ECO:0000256" key="3">
    <source>
        <dbReference type="ARBA" id="ARBA00022692"/>
    </source>
</evidence>
<dbReference type="PROSITE" id="PS00237">
    <property type="entry name" value="G_PROTEIN_RECEP_F1_1"/>
    <property type="match status" value="1"/>
</dbReference>
<dbReference type="InterPro" id="IPR000725">
    <property type="entry name" value="Olfact_rcpt"/>
</dbReference>
<dbReference type="PANTHER" id="PTHR26450">
    <property type="entry name" value="OLFACTORY RECEPTOR 56B1-RELATED"/>
    <property type="match status" value="1"/>
</dbReference>
<feature type="transmembrane region" description="Helical" evidence="9">
    <location>
        <begin position="30"/>
        <end position="52"/>
    </location>
</feature>
<sequence>MSTPNASWPPSHPAFFLLVGIPGLEREQGWIAIPLCLMYITAALGNGTVLYLIKTEASLHQPMYLFLAMLATTDLVLSTSTVPKMLSVFWLGSRAISFHACLAQMFFIHAFSSVESGVLMAMALDRYVAICFPLRHSAILSLSVVGKLGGLILLRGVVLISPFSFLASRLPYCHRRYIAHSYCEHMAVVKLVCGNARVNTVYGLFVAFVVVGFDVAIIAASYALILRAVLKLPSNEARLKAFGTCASHICVILSFYIPALFTFLTHRFGHNFPHHVHIMVAILYLLVPPTLNPIVYGVKTKTIRDRVLAMFLILGRERRHLRHN</sequence>
<evidence type="ECO:0000256" key="5">
    <source>
        <dbReference type="ARBA" id="ARBA00022989"/>
    </source>
</evidence>
<comment type="similarity">
    <text evidence="8">Belongs to the G-protein coupled receptor 1 family.</text>
</comment>
<dbReference type="CDD" id="cd15951">
    <property type="entry name" value="7tmA_OR52R_52L-like"/>
    <property type="match status" value="1"/>
</dbReference>
<keyword evidence="7 8" id="KW-0807">Transducer</keyword>
<evidence type="ECO:0000256" key="1">
    <source>
        <dbReference type="ARBA" id="ARBA00004141"/>
    </source>
</evidence>
<comment type="subcellular location">
    <subcellularLocation>
        <location evidence="9">Cell membrane</location>
        <topology evidence="9">Multi-pass membrane protein</topology>
    </subcellularLocation>
    <subcellularLocation>
        <location evidence="1">Membrane</location>
        <topology evidence="1">Multi-pass membrane protein</topology>
    </subcellularLocation>
</comment>
<evidence type="ECO:0000256" key="4">
    <source>
        <dbReference type="ARBA" id="ARBA00022725"/>
    </source>
</evidence>
<dbReference type="PRINTS" id="PR00245">
    <property type="entry name" value="OLFACTORYR"/>
</dbReference>
<evidence type="ECO:0000256" key="7">
    <source>
        <dbReference type="ARBA" id="ARBA00023224"/>
    </source>
</evidence>
<keyword evidence="8" id="KW-0675">Receptor</keyword>
<proteinExistence type="inferred from homology"/>
<evidence type="ECO:0000256" key="9">
    <source>
        <dbReference type="RuleBase" id="RU363047"/>
    </source>
</evidence>
<keyword evidence="2 9" id="KW-0716">Sensory transduction</keyword>